<sequence length="78" mass="9493">MEIRFLVINHRNKRVLQTMLIDRINNEKTLINVELKKDEFGNWYIDEANIKPEEQFGKTKVPKKWKYKSKLFILNMPD</sequence>
<comment type="caution">
    <text evidence="1">The sequence shown here is derived from an EMBL/GenBank/DDBJ whole genome shotgun (WGS) entry which is preliminary data.</text>
</comment>
<proteinExistence type="predicted"/>
<name>A0A7C0Y8U8_DESA2</name>
<dbReference type="AlphaFoldDB" id="A0A7C0Y8U8"/>
<accession>A0A7C0Y8U8</accession>
<dbReference type="Proteomes" id="UP000886289">
    <property type="component" value="Unassembled WGS sequence"/>
</dbReference>
<dbReference type="EMBL" id="DRBS01000038">
    <property type="protein sequence ID" value="HDD43412.1"/>
    <property type="molecule type" value="Genomic_DNA"/>
</dbReference>
<protein>
    <submittedName>
        <fullName evidence="1">Uncharacterized protein</fullName>
    </submittedName>
</protein>
<gene>
    <name evidence="1" type="ORF">ENG63_00920</name>
</gene>
<reference evidence="1" key="1">
    <citation type="journal article" date="2020" name="mSystems">
        <title>Genome- and Community-Level Interaction Insights into Carbon Utilization and Element Cycling Functions of Hydrothermarchaeota in Hydrothermal Sediment.</title>
        <authorList>
            <person name="Zhou Z."/>
            <person name="Liu Y."/>
            <person name="Xu W."/>
            <person name="Pan J."/>
            <person name="Luo Z.H."/>
            <person name="Li M."/>
        </authorList>
    </citation>
    <scope>NUCLEOTIDE SEQUENCE [LARGE SCALE GENOMIC DNA]</scope>
    <source>
        <strain evidence="1">HyVt-233</strain>
    </source>
</reference>
<organism evidence="1">
    <name type="scientific">Desulfofervidus auxilii</name>
    <dbReference type="NCBI Taxonomy" id="1621989"/>
    <lineage>
        <taxon>Bacteria</taxon>
        <taxon>Pseudomonadati</taxon>
        <taxon>Thermodesulfobacteriota</taxon>
        <taxon>Candidatus Desulfofervidia</taxon>
        <taxon>Candidatus Desulfofervidales</taxon>
        <taxon>Candidatus Desulfofervidaceae</taxon>
        <taxon>Candidatus Desulfofervidus</taxon>
    </lineage>
</organism>
<evidence type="ECO:0000313" key="1">
    <source>
        <dbReference type="EMBL" id="HDD43412.1"/>
    </source>
</evidence>